<dbReference type="InterPro" id="IPR003691">
    <property type="entry name" value="FluC"/>
</dbReference>
<evidence type="ECO:0000256" key="8">
    <source>
        <dbReference type="ARBA" id="ARBA00023136"/>
    </source>
</evidence>
<feature type="transmembrane region" description="Helical" evidence="12">
    <location>
        <begin position="33"/>
        <end position="56"/>
    </location>
</feature>
<evidence type="ECO:0000256" key="1">
    <source>
        <dbReference type="ARBA" id="ARBA00004651"/>
    </source>
</evidence>
<keyword evidence="4 12" id="KW-0812">Transmembrane</keyword>
<evidence type="ECO:0000256" key="7">
    <source>
        <dbReference type="ARBA" id="ARBA00023065"/>
    </source>
</evidence>
<comment type="function">
    <text evidence="12">Fluoride-specific ion channel. Important for reducing fluoride concentration in the cell, thus reducing its toxicity.</text>
</comment>
<dbReference type="PANTHER" id="PTHR28259">
    <property type="entry name" value="FLUORIDE EXPORT PROTEIN 1-RELATED"/>
    <property type="match status" value="1"/>
</dbReference>
<feature type="transmembrane region" description="Helical" evidence="12">
    <location>
        <begin position="142"/>
        <end position="160"/>
    </location>
</feature>
<keyword evidence="6 12" id="KW-0915">Sodium</keyword>
<evidence type="ECO:0000256" key="12">
    <source>
        <dbReference type="HAMAP-Rule" id="MF_00454"/>
    </source>
</evidence>
<dbReference type="GO" id="GO:0062054">
    <property type="term" value="F:fluoride channel activity"/>
    <property type="evidence" value="ECO:0007669"/>
    <property type="project" value="UniProtKB-UniRule"/>
</dbReference>
<dbReference type="GO" id="GO:0005886">
    <property type="term" value="C:plasma membrane"/>
    <property type="evidence" value="ECO:0007669"/>
    <property type="project" value="UniProtKB-SubCell"/>
</dbReference>
<name>A0A1Y6D0T5_9GAMM</name>
<dbReference type="Pfam" id="PF02537">
    <property type="entry name" value="CRCB"/>
    <property type="match status" value="1"/>
</dbReference>
<dbReference type="PANTHER" id="PTHR28259:SF1">
    <property type="entry name" value="FLUORIDE EXPORT PROTEIN 1-RELATED"/>
    <property type="match status" value="1"/>
</dbReference>
<keyword evidence="9 12" id="KW-0407">Ion channel</keyword>
<dbReference type="GO" id="GO:0140114">
    <property type="term" value="P:cellular detoxification of fluoride"/>
    <property type="evidence" value="ECO:0007669"/>
    <property type="project" value="UniProtKB-UniRule"/>
</dbReference>
<feature type="transmembrane region" description="Helical" evidence="12">
    <location>
        <begin position="103"/>
        <end position="121"/>
    </location>
</feature>
<dbReference type="NCBIfam" id="TIGR00494">
    <property type="entry name" value="crcB"/>
    <property type="match status" value="1"/>
</dbReference>
<feature type="binding site" evidence="12">
    <location>
        <position position="78"/>
    </location>
    <ligand>
        <name>Na(+)</name>
        <dbReference type="ChEBI" id="CHEBI:29101"/>
        <note>structural</note>
    </ligand>
</feature>
<dbReference type="AlphaFoldDB" id="A0A1Y6D0T5"/>
<evidence type="ECO:0000256" key="6">
    <source>
        <dbReference type="ARBA" id="ARBA00023053"/>
    </source>
</evidence>
<comment type="catalytic activity">
    <reaction evidence="11">
        <text>fluoride(in) = fluoride(out)</text>
        <dbReference type="Rhea" id="RHEA:76159"/>
        <dbReference type="ChEBI" id="CHEBI:17051"/>
    </reaction>
    <physiologicalReaction direction="left-to-right" evidence="11">
        <dbReference type="Rhea" id="RHEA:76160"/>
    </physiologicalReaction>
</comment>
<dbReference type="Proteomes" id="UP000192923">
    <property type="component" value="Unassembled WGS sequence"/>
</dbReference>
<dbReference type="RefSeq" id="WP_085215107.1">
    <property type="nucleotide sequence ID" value="NZ_FXAM01000001.1"/>
</dbReference>
<proteinExistence type="inferred from homology"/>
<keyword evidence="12" id="KW-0813">Transport</keyword>
<evidence type="ECO:0000256" key="10">
    <source>
        <dbReference type="ARBA" id="ARBA00035120"/>
    </source>
</evidence>
<protein>
    <recommendedName>
        <fullName evidence="12">Fluoride-specific ion channel FluC</fullName>
    </recommendedName>
</protein>
<keyword evidence="7 12" id="KW-0406">Ion transport</keyword>
<gene>
    <name evidence="12" type="primary">fluC</name>
    <name evidence="12" type="synonym">crcB</name>
    <name evidence="13" type="ORF">SAMN02949497_3611</name>
</gene>
<evidence type="ECO:0000256" key="4">
    <source>
        <dbReference type="ARBA" id="ARBA00022692"/>
    </source>
</evidence>
<evidence type="ECO:0000256" key="2">
    <source>
        <dbReference type="ARBA" id="ARBA00022475"/>
    </source>
</evidence>
<keyword evidence="2 12" id="KW-1003">Cell membrane</keyword>
<organism evidence="13 14">
    <name type="scientific">Methylomagnum ishizawai</name>
    <dbReference type="NCBI Taxonomy" id="1760988"/>
    <lineage>
        <taxon>Bacteria</taxon>
        <taxon>Pseudomonadati</taxon>
        <taxon>Pseudomonadota</taxon>
        <taxon>Gammaproteobacteria</taxon>
        <taxon>Methylococcales</taxon>
        <taxon>Methylococcaceae</taxon>
        <taxon>Methylomagnum</taxon>
    </lineage>
</organism>
<evidence type="ECO:0000256" key="3">
    <source>
        <dbReference type="ARBA" id="ARBA00022519"/>
    </source>
</evidence>
<dbReference type="HAMAP" id="MF_00454">
    <property type="entry name" value="FluC"/>
    <property type="match status" value="1"/>
</dbReference>
<dbReference type="EMBL" id="FXAM01000001">
    <property type="protein sequence ID" value="SMF96221.1"/>
    <property type="molecule type" value="Genomic_DNA"/>
</dbReference>
<reference evidence="13 14" key="1">
    <citation type="submission" date="2016-12" db="EMBL/GenBank/DDBJ databases">
        <authorList>
            <person name="Song W.-J."/>
            <person name="Kurnit D.M."/>
        </authorList>
    </citation>
    <scope>NUCLEOTIDE SEQUENCE [LARGE SCALE GENOMIC DNA]</scope>
    <source>
        <strain evidence="13 14">175</strain>
    </source>
</reference>
<evidence type="ECO:0000313" key="13">
    <source>
        <dbReference type="EMBL" id="SMF96221.1"/>
    </source>
</evidence>
<feature type="transmembrane region" description="Helical" evidence="12">
    <location>
        <begin position="68"/>
        <end position="91"/>
    </location>
</feature>
<feature type="transmembrane region" description="Helical" evidence="12">
    <location>
        <begin position="166"/>
        <end position="190"/>
    </location>
</feature>
<feature type="binding site" evidence="12">
    <location>
        <position position="75"/>
    </location>
    <ligand>
        <name>Na(+)</name>
        <dbReference type="ChEBI" id="CHEBI:29101"/>
        <note>structural</note>
    </ligand>
</feature>
<comment type="similarity">
    <text evidence="10 12">Belongs to the fluoride channel Fluc/FEX (TC 1.A.43) family.</text>
</comment>
<evidence type="ECO:0000256" key="9">
    <source>
        <dbReference type="ARBA" id="ARBA00023303"/>
    </source>
</evidence>
<evidence type="ECO:0000313" key="14">
    <source>
        <dbReference type="Proteomes" id="UP000192923"/>
    </source>
</evidence>
<accession>A0A1Y6D0T5</accession>
<sequence>MNTLVAIALGGSVGALARFWTANAIYGWLGRDFPVGTLFVNVSGSFLMGFLTELMLQRFSAVVEYRAAVLIGFLGAYTTFSTFAIESFYLIEQGGYWKAAANMLLSVVLCVAAVWVGLIVGRRLFAGGVYLGLGQDWAYGRWLLILTLGGLAGLCAESVFRRWGWAVPVQAIALVVILGLTATGSALAVLPGLASAGAGWSGLVGGFAASALGSAVAVGLGLYIGRQL</sequence>
<dbReference type="OrthoDB" id="9806299at2"/>
<keyword evidence="12" id="KW-0479">Metal-binding</keyword>
<evidence type="ECO:0000256" key="5">
    <source>
        <dbReference type="ARBA" id="ARBA00022989"/>
    </source>
</evidence>
<keyword evidence="14" id="KW-1185">Reference proteome</keyword>
<dbReference type="GO" id="GO:0046872">
    <property type="term" value="F:metal ion binding"/>
    <property type="evidence" value="ECO:0007669"/>
    <property type="project" value="UniProtKB-KW"/>
</dbReference>
<feature type="transmembrane region" description="Helical" evidence="12">
    <location>
        <begin position="202"/>
        <end position="224"/>
    </location>
</feature>
<keyword evidence="3" id="KW-0997">Cell inner membrane</keyword>
<evidence type="ECO:0000256" key="11">
    <source>
        <dbReference type="ARBA" id="ARBA00035585"/>
    </source>
</evidence>
<keyword evidence="8 12" id="KW-0472">Membrane</keyword>
<keyword evidence="5 12" id="KW-1133">Transmembrane helix</keyword>
<dbReference type="STRING" id="1760988.SAMN02949497_3611"/>
<comment type="activity regulation">
    <text evidence="12">Na(+) is not transported, but it plays an essential structural role and its presence is essential for fluoride channel function.</text>
</comment>
<comment type="subcellular location">
    <subcellularLocation>
        <location evidence="1 12">Cell membrane</location>
        <topology evidence="1 12">Multi-pass membrane protein</topology>
    </subcellularLocation>
</comment>